<dbReference type="Proteomes" id="UP000215914">
    <property type="component" value="Chromosome 17"/>
</dbReference>
<dbReference type="PANTHER" id="PTHR31374:SF178">
    <property type="entry name" value="AUXIN-RESPONSIVE PROTEIN SAUR15-LIKE"/>
    <property type="match status" value="1"/>
</dbReference>
<evidence type="ECO:0000313" key="2">
    <source>
        <dbReference type="EMBL" id="KAF5754503.1"/>
    </source>
</evidence>
<evidence type="ECO:0000313" key="4">
    <source>
        <dbReference type="Proteomes" id="UP000215914"/>
    </source>
</evidence>
<comment type="similarity">
    <text evidence="1">Belongs to the ARG7 family.</text>
</comment>
<dbReference type="OrthoDB" id="1848283at2759"/>
<dbReference type="Pfam" id="PF02519">
    <property type="entry name" value="Auxin_inducible"/>
    <property type="match status" value="1"/>
</dbReference>
<reference evidence="2 4" key="1">
    <citation type="journal article" date="2017" name="Nature">
        <title>The sunflower genome provides insights into oil metabolism, flowering and Asterid evolution.</title>
        <authorList>
            <person name="Badouin H."/>
            <person name="Gouzy J."/>
            <person name="Grassa C.J."/>
            <person name="Murat F."/>
            <person name="Staton S.E."/>
            <person name="Cottret L."/>
            <person name="Lelandais-Briere C."/>
            <person name="Owens G.L."/>
            <person name="Carrere S."/>
            <person name="Mayjonade B."/>
            <person name="Legrand L."/>
            <person name="Gill N."/>
            <person name="Kane N.C."/>
            <person name="Bowers J.E."/>
            <person name="Hubner S."/>
            <person name="Bellec A."/>
            <person name="Berard A."/>
            <person name="Berges H."/>
            <person name="Blanchet N."/>
            <person name="Boniface M.C."/>
            <person name="Brunel D."/>
            <person name="Catrice O."/>
            <person name="Chaidir N."/>
            <person name="Claudel C."/>
            <person name="Donnadieu C."/>
            <person name="Faraut T."/>
            <person name="Fievet G."/>
            <person name="Helmstetter N."/>
            <person name="King M."/>
            <person name="Knapp S.J."/>
            <person name="Lai Z."/>
            <person name="Le Paslier M.C."/>
            <person name="Lippi Y."/>
            <person name="Lorenzon L."/>
            <person name="Mandel J.R."/>
            <person name="Marage G."/>
            <person name="Marchand G."/>
            <person name="Marquand E."/>
            <person name="Bret-Mestries E."/>
            <person name="Morien E."/>
            <person name="Nambeesan S."/>
            <person name="Nguyen T."/>
            <person name="Pegot-Espagnet P."/>
            <person name="Pouilly N."/>
            <person name="Raftis F."/>
            <person name="Sallet E."/>
            <person name="Schiex T."/>
            <person name="Thomas J."/>
            <person name="Vandecasteele C."/>
            <person name="Vares D."/>
            <person name="Vear F."/>
            <person name="Vautrin S."/>
            <person name="Crespi M."/>
            <person name="Mangin B."/>
            <person name="Burke J.M."/>
            <person name="Salse J."/>
            <person name="Munos S."/>
            <person name="Vincourt P."/>
            <person name="Rieseberg L.H."/>
            <person name="Langlade N.B."/>
        </authorList>
    </citation>
    <scope>NUCLEOTIDE SEQUENCE [LARGE SCALE GENOMIC DNA]</scope>
    <source>
        <strain evidence="4">cv. SF193</strain>
        <tissue evidence="2">Leaves</tissue>
    </source>
</reference>
<proteinExistence type="inferred from homology"/>
<evidence type="ECO:0000256" key="1">
    <source>
        <dbReference type="ARBA" id="ARBA00006974"/>
    </source>
</evidence>
<reference evidence="3" key="2">
    <citation type="submission" date="2017-02" db="EMBL/GenBank/DDBJ databases">
        <title>Sunflower complete genome.</title>
        <authorList>
            <person name="Langlade N."/>
            <person name="Munos S."/>
        </authorList>
    </citation>
    <scope>NUCLEOTIDE SEQUENCE [LARGE SCALE GENOMIC DNA]</scope>
    <source>
        <tissue evidence="3">Leaves</tissue>
    </source>
</reference>
<dbReference type="PANTHER" id="PTHR31374">
    <property type="entry name" value="AUXIN-INDUCED PROTEIN-LIKE-RELATED"/>
    <property type="match status" value="1"/>
</dbReference>
<dbReference type="InParanoid" id="A0A251RMU9"/>
<reference evidence="2" key="3">
    <citation type="submission" date="2020-06" db="EMBL/GenBank/DDBJ databases">
        <title>Helianthus annuus Genome sequencing and assembly Release 2.</title>
        <authorList>
            <person name="Gouzy J."/>
            <person name="Langlade N."/>
            <person name="Munos S."/>
        </authorList>
    </citation>
    <scope>NUCLEOTIDE SEQUENCE</scope>
    <source>
        <tissue evidence="2">Leaves</tissue>
    </source>
</reference>
<organism evidence="3 4">
    <name type="scientific">Helianthus annuus</name>
    <name type="common">Common sunflower</name>
    <dbReference type="NCBI Taxonomy" id="4232"/>
    <lineage>
        <taxon>Eukaryota</taxon>
        <taxon>Viridiplantae</taxon>
        <taxon>Streptophyta</taxon>
        <taxon>Embryophyta</taxon>
        <taxon>Tracheophyta</taxon>
        <taxon>Spermatophyta</taxon>
        <taxon>Magnoliopsida</taxon>
        <taxon>eudicotyledons</taxon>
        <taxon>Gunneridae</taxon>
        <taxon>Pentapetalae</taxon>
        <taxon>asterids</taxon>
        <taxon>campanulids</taxon>
        <taxon>Asterales</taxon>
        <taxon>Asteraceae</taxon>
        <taxon>Asteroideae</taxon>
        <taxon>Heliantheae alliance</taxon>
        <taxon>Heliantheae</taxon>
        <taxon>Helianthus</taxon>
    </lineage>
</organism>
<dbReference type="EMBL" id="CM007906">
    <property type="protein sequence ID" value="OTF85695.1"/>
    <property type="molecule type" value="Genomic_DNA"/>
</dbReference>
<dbReference type="AlphaFoldDB" id="A0A251RMU9"/>
<protein>
    <submittedName>
        <fullName evidence="2 3">Small auxin-up RNA</fullName>
    </submittedName>
</protein>
<keyword evidence="4" id="KW-1185">Reference proteome</keyword>
<accession>A0A251RMU9</accession>
<sequence length="136" mass="15256">MLGKKIGFVKKLANKINVGCISDSSAQSSCYECLSSSVHADNKQQHRSHTRTRTPRGCIALYVGEERLRFVVHTSHLSHPLFQILLEKTADEFGFEQKDRLVVPCSVNVFLEVVSAVKCNSGKFDLKYLVEEIKQG</sequence>
<dbReference type="Gramene" id="mRNA:HanXRQr2_Chr17g0792011">
    <property type="protein sequence ID" value="CDS:HanXRQr2_Chr17g0792011.1"/>
    <property type="gene ID" value="HanXRQr2_Chr17g0792011"/>
</dbReference>
<dbReference type="OMA" id="EPLHYEC"/>
<name>A0A251RMU9_HELAN</name>
<dbReference type="InterPro" id="IPR003676">
    <property type="entry name" value="SAUR_fam"/>
</dbReference>
<dbReference type="GO" id="GO:0009733">
    <property type="term" value="P:response to auxin"/>
    <property type="evidence" value="ECO:0007669"/>
    <property type="project" value="InterPro"/>
</dbReference>
<gene>
    <name evidence="3" type="ORF">HannXRQ_Chr17g0542711</name>
    <name evidence="2" type="ORF">HanXRQr2_Chr17g0792011</name>
</gene>
<dbReference type="EMBL" id="MNCJ02000332">
    <property type="protein sequence ID" value="KAF5754503.1"/>
    <property type="molecule type" value="Genomic_DNA"/>
</dbReference>
<evidence type="ECO:0000313" key="3">
    <source>
        <dbReference type="EMBL" id="OTF85695.1"/>
    </source>
</evidence>